<dbReference type="AlphaFoldDB" id="U9UM16"/>
<proteinExistence type="predicted"/>
<evidence type="ECO:0000313" key="1">
    <source>
        <dbReference type="EMBL" id="ESA21464.1"/>
    </source>
</evidence>
<reference evidence="1" key="1">
    <citation type="submission" date="2013-07" db="EMBL/GenBank/DDBJ databases">
        <title>The genome of an arbuscular mycorrhizal fungus provides insights into the evolution of the oldest plant symbiosis.</title>
        <authorList>
            <consortium name="DOE Joint Genome Institute"/>
            <person name="Tisserant E."/>
            <person name="Malbreil M."/>
            <person name="Kuo A."/>
            <person name="Kohler A."/>
            <person name="Symeonidi A."/>
            <person name="Balestrini R."/>
            <person name="Charron P."/>
            <person name="Duensing N."/>
            <person name="Frei-dit-Frey N."/>
            <person name="Gianinazzi-Pearson V."/>
            <person name="Gilbert B."/>
            <person name="Handa Y."/>
            <person name="Hijri M."/>
            <person name="Kaul R."/>
            <person name="Kawaguchi M."/>
            <person name="Krajinski F."/>
            <person name="Lammers P."/>
            <person name="Lapierre D."/>
            <person name="Masclaux F.G."/>
            <person name="Murat C."/>
            <person name="Morin E."/>
            <person name="Ndikumana S."/>
            <person name="Pagni M."/>
            <person name="Petitpierre D."/>
            <person name="Requena N."/>
            <person name="Rosikiewicz P."/>
            <person name="Riley R."/>
            <person name="Saito K."/>
            <person name="San Clemente H."/>
            <person name="Shapiro H."/>
            <person name="van Tuinen D."/>
            <person name="Becard G."/>
            <person name="Bonfante P."/>
            <person name="Paszkowski U."/>
            <person name="Shachar-Hill Y."/>
            <person name="Young J.P."/>
            <person name="Sanders I.R."/>
            <person name="Henrissat B."/>
            <person name="Rensing S.A."/>
            <person name="Grigoriev I.V."/>
            <person name="Corradi N."/>
            <person name="Roux C."/>
            <person name="Martin F."/>
        </authorList>
    </citation>
    <scope>NUCLEOTIDE SEQUENCE</scope>
    <source>
        <strain evidence="1">DAOM 197198</strain>
    </source>
</reference>
<gene>
    <name evidence="1" type="ORF">GLOINDRAFT_1885</name>
</gene>
<protein>
    <submittedName>
        <fullName evidence="1">Uncharacterized protein</fullName>
    </submittedName>
</protein>
<organism evidence="1">
    <name type="scientific">Rhizophagus irregularis (strain DAOM 181602 / DAOM 197198 / MUCL 43194)</name>
    <name type="common">Arbuscular mycorrhizal fungus</name>
    <name type="synonym">Glomus intraradices</name>
    <dbReference type="NCBI Taxonomy" id="747089"/>
    <lineage>
        <taxon>Eukaryota</taxon>
        <taxon>Fungi</taxon>
        <taxon>Fungi incertae sedis</taxon>
        <taxon>Mucoromycota</taxon>
        <taxon>Glomeromycotina</taxon>
        <taxon>Glomeromycetes</taxon>
        <taxon>Glomerales</taxon>
        <taxon>Glomeraceae</taxon>
        <taxon>Rhizophagus</taxon>
    </lineage>
</organism>
<sequence length="75" mass="8612">MYSLKHSPLILFYTIEANFEMTIKFLRQPFPGRVDRCHERKLSPFTGTKGSTNSTKLHATSDYLVLAEKFDISVS</sequence>
<dbReference type="HOGENOM" id="CLU_2672320_0_0_1"/>
<accession>U9UM16</accession>
<dbReference type="EMBL" id="KI276409">
    <property type="protein sequence ID" value="ESA21464.1"/>
    <property type="molecule type" value="Genomic_DNA"/>
</dbReference>
<name>U9UM16_RHIID</name>